<dbReference type="InterPro" id="IPR052714">
    <property type="entry name" value="MFS_Exporter"/>
</dbReference>
<sequence>MAGARWITRSRAPLTSSEVEALTNPWRARGLLPVLVAVGAAFGAWAMLLPVVPTAVLDAGHSETLAGLSTGVFMLATVLTQIFTPWLLRTVGYRRVMAVSSLLLGAPAFGYMLGMDQTVLLTVSAIRGVGFGALSVAEAAIIAELVPLRLLGRATGALGLVVGAAQMVALPLGLALVDVLGYNAVYAIGAGVGLIALVASLLIPSIPPPEAEPQAANAVHVPTWHLVLVPALALMFVTTAYGAITNFLPASMRELDPVRGAALGGVMLGVLNLAVMISRYYAGRVMDRKGQPGTVLIPFQVCAAVGVLMMAVILALQLPVWTMVIAVFFYGAGFGAAQNESLTLMFYRLPRNRASQASAIWNIAFDGGTGIGSTFYGMVLTTMAFAPMFGLASGVILLGLGVTLLDRQLGRHRVVEVNNLAVRLKSVQPPRRYKAGERAARPPRPGR</sequence>
<feature type="transmembrane region" description="Helical" evidence="5">
    <location>
        <begin position="183"/>
        <end position="203"/>
    </location>
</feature>
<dbReference type="PANTHER" id="PTHR23531">
    <property type="entry name" value="QUINOLENE RESISTANCE PROTEIN NORA"/>
    <property type="match status" value="1"/>
</dbReference>
<keyword evidence="3 5" id="KW-1133">Transmembrane helix</keyword>
<name>A0ABT1FY35_9CORY</name>
<organism evidence="7 8">
    <name type="scientific">Corynebacterium stercoris</name>
    <dbReference type="NCBI Taxonomy" id="2943490"/>
    <lineage>
        <taxon>Bacteria</taxon>
        <taxon>Bacillati</taxon>
        <taxon>Actinomycetota</taxon>
        <taxon>Actinomycetes</taxon>
        <taxon>Mycobacteriales</taxon>
        <taxon>Corynebacteriaceae</taxon>
        <taxon>Corynebacterium</taxon>
    </lineage>
</organism>
<protein>
    <submittedName>
        <fullName evidence="7">MFS transporter</fullName>
    </submittedName>
</protein>
<dbReference type="Pfam" id="PF07690">
    <property type="entry name" value="MFS_1"/>
    <property type="match status" value="1"/>
</dbReference>
<dbReference type="EMBL" id="JAMFTQ010000001">
    <property type="protein sequence ID" value="MCP1386676.1"/>
    <property type="molecule type" value="Genomic_DNA"/>
</dbReference>
<evidence type="ECO:0000256" key="1">
    <source>
        <dbReference type="ARBA" id="ARBA00004651"/>
    </source>
</evidence>
<feature type="domain" description="Major facilitator superfamily (MFS) profile" evidence="6">
    <location>
        <begin position="29"/>
        <end position="411"/>
    </location>
</feature>
<accession>A0ABT1FY35</accession>
<dbReference type="SUPFAM" id="SSF103473">
    <property type="entry name" value="MFS general substrate transporter"/>
    <property type="match status" value="1"/>
</dbReference>
<proteinExistence type="predicted"/>
<keyword evidence="8" id="KW-1185">Reference proteome</keyword>
<evidence type="ECO:0000259" key="6">
    <source>
        <dbReference type="PROSITE" id="PS50850"/>
    </source>
</evidence>
<feature type="transmembrane region" description="Helical" evidence="5">
    <location>
        <begin position="359"/>
        <end position="379"/>
    </location>
</feature>
<comment type="subcellular location">
    <subcellularLocation>
        <location evidence="1">Cell membrane</location>
        <topology evidence="1">Multi-pass membrane protein</topology>
    </subcellularLocation>
</comment>
<evidence type="ECO:0000256" key="4">
    <source>
        <dbReference type="ARBA" id="ARBA00023136"/>
    </source>
</evidence>
<feature type="transmembrane region" description="Helical" evidence="5">
    <location>
        <begin position="125"/>
        <end position="146"/>
    </location>
</feature>
<keyword evidence="2 5" id="KW-0812">Transmembrane</keyword>
<keyword evidence="4 5" id="KW-0472">Membrane</keyword>
<dbReference type="InterPro" id="IPR011701">
    <property type="entry name" value="MFS"/>
</dbReference>
<feature type="transmembrane region" description="Helical" evidence="5">
    <location>
        <begin position="320"/>
        <end position="338"/>
    </location>
</feature>
<evidence type="ECO:0000256" key="5">
    <source>
        <dbReference type="SAM" id="Phobius"/>
    </source>
</evidence>
<gene>
    <name evidence="7" type="ORF">M5J20_00475</name>
</gene>
<feature type="transmembrane region" description="Helical" evidence="5">
    <location>
        <begin position="224"/>
        <end position="248"/>
    </location>
</feature>
<dbReference type="PANTHER" id="PTHR23531:SF1">
    <property type="entry name" value="QUINOLENE RESISTANCE PROTEIN NORA"/>
    <property type="match status" value="1"/>
</dbReference>
<dbReference type="InterPro" id="IPR036259">
    <property type="entry name" value="MFS_trans_sf"/>
</dbReference>
<feature type="transmembrane region" description="Helical" evidence="5">
    <location>
        <begin position="385"/>
        <end position="405"/>
    </location>
</feature>
<feature type="transmembrane region" description="Helical" evidence="5">
    <location>
        <begin position="31"/>
        <end position="52"/>
    </location>
</feature>
<feature type="transmembrane region" description="Helical" evidence="5">
    <location>
        <begin position="260"/>
        <end position="282"/>
    </location>
</feature>
<dbReference type="Gene3D" id="1.20.1250.20">
    <property type="entry name" value="MFS general substrate transporter like domains"/>
    <property type="match status" value="1"/>
</dbReference>
<evidence type="ECO:0000256" key="3">
    <source>
        <dbReference type="ARBA" id="ARBA00022989"/>
    </source>
</evidence>
<feature type="transmembrane region" description="Helical" evidence="5">
    <location>
        <begin position="158"/>
        <end position="177"/>
    </location>
</feature>
<dbReference type="InterPro" id="IPR020846">
    <property type="entry name" value="MFS_dom"/>
</dbReference>
<dbReference type="PROSITE" id="PS50850">
    <property type="entry name" value="MFS"/>
    <property type="match status" value="1"/>
</dbReference>
<dbReference type="RefSeq" id="WP_253575339.1">
    <property type="nucleotide sequence ID" value="NZ_JAMFTQ010000001.1"/>
</dbReference>
<evidence type="ECO:0000313" key="8">
    <source>
        <dbReference type="Proteomes" id="UP001204000"/>
    </source>
</evidence>
<dbReference type="Proteomes" id="UP001204000">
    <property type="component" value="Unassembled WGS sequence"/>
</dbReference>
<evidence type="ECO:0000313" key="7">
    <source>
        <dbReference type="EMBL" id="MCP1386676.1"/>
    </source>
</evidence>
<evidence type="ECO:0000256" key="2">
    <source>
        <dbReference type="ARBA" id="ARBA00022692"/>
    </source>
</evidence>
<feature type="transmembrane region" description="Helical" evidence="5">
    <location>
        <begin position="64"/>
        <end position="84"/>
    </location>
</feature>
<comment type="caution">
    <text evidence="7">The sequence shown here is derived from an EMBL/GenBank/DDBJ whole genome shotgun (WGS) entry which is preliminary data.</text>
</comment>
<reference evidence="7" key="1">
    <citation type="submission" date="2022-05" db="EMBL/GenBank/DDBJ databases">
        <title>Corynebacterium sp. TA-R-1 sp. nov., isolated from human feces.</title>
        <authorList>
            <person name="Shamsuzzaman M."/>
            <person name="Dahal R.H."/>
        </authorList>
    </citation>
    <scope>NUCLEOTIDE SEQUENCE</scope>
    <source>
        <strain evidence="7">TA-R-1</strain>
    </source>
</reference>
<feature type="transmembrane region" description="Helical" evidence="5">
    <location>
        <begin position="96"/>
        <end position="113"/>
    </location>
</feature>
<feature type="transmembrane region" description="Helical" evidence="5">
    <location>
        <begin position="294"/>
        <end position="314"/>
    </location>
</feature>
<dbReference type="CDD" id="cd17489">
    <property type="entry name" value="MFS_YfcJ_like"/>
    <property type="match status" value="1"/>
</dbReference>